<comment type="subcellular location">
    <subcellularLocation>
        <location evidence="5">Cell membrane</location>
        <topology evidence="5">Multi-pass membrane protein</topology>
    </subcellularLocation>
    <subcellularLocation>
        <location evidence="1">Membrane</location>
        <topology evidence="1">Multi-pass membrane protein</topology>
    </subcellularLocation>
</comment>
<evidence type="ECO:0000256" key="3">
    <source>
        <dbReference type="ARBA" id="ARBA00022989"/>
    </source>
</evidence>
<keyword evidence="5" id="KW-1003">Cell membrane</keyword>
<feature type="transmembrane region" description="Helical" evidence="5">
    <location>
        <begin position="189"/>
        <end position="207"/>
    </location>
</feature>
<keyword evidence="4 5" id="KW-0472">Membrane</keyword>
<dbReference type="PANTHER" id="PTHR43701">
    <property type="entry name" value="MEMBRANE TRANSPORTER PROTEIN MJ0441-RELATED"/>
    <property type="match status" value="1"/>
</dbReference>
<feature type="transmembrane region" description="Helical" evidence="5">
    <location>
        <begin position="213"/>
        <end position="233"/>
    </location>
</feature>
<evidence type="ECO:0000313" key="6">
    <source>
        <dbReference type="EMBL" id="MFD1786725.1"/>
    </source>
</evidence>
<organism evidence="6 7">
    <name type="scientific">Sphingomonas floccifaciens</name>
    <dbReference type="NCBI Taxonomy" id="1844115"/>
    <lineage>
        <taxon>Bacteria</taxon>
        <taxon>Pseudomonadati</taxon>
        <taxon>Pseudomonadota</taxon>
        <taxon>Alphaproteobacteria</taxon>
        <taxon>Sphingomonadales</taxon>
        <taxon>Sphingomonadaceae</taxon>
        <taxon>Sphingomonas</taxon>
    </lineage>
</organism>
<dbReference type="RefSeq" id="WP_380938971.1">
    <property type="nucleotide sequence ID" value="NZ_JBHUFC010000002.1"/>
</dbReference>
<dbReference type="InterPro" id="IPR051598">
    <property type="entry name" value="TSUP/Inactive_protease-like"/>
</dbReference>
<proteinExistence type="inferred from homology"/>
<evidence type="ECO:0000313" key="7">
    <source>
        <dbReference type="Proteomes" id="UP001597283"/>
    </source>
</evidence>
<feature type="transmembrane region" description="Helical" evidence="5">
    <location>
        <begin position="144"/>
        <end position="177"/>
    </location>
</feature>
<feature type="transmembrane region" description="Helical" evidence="5">
    <location>
        <begin position="33"/>
        <end position="54"/>
    </location>
</feature>
<keyword evidence="2 5" id="KW-0812">Transmembrane</keyword>
<dbReference type="InterPro" id="IPR002781">
    <property type="entry name" value="TM_pro_TauE-like"/>
</dbReference>
<sequence>MTAIDPLYSLAGVAVGMIVGLTGVGGGSLMTPLLVLAFGFHPVTAVGTDLLYAAATKTVGTAVHGWRGTVDWRVVRRLATGSLPATIVTLFLLQRAGVQQADTGHVVSILLGATLLLSAAGTLLRHRITAWIAQFPPIGEARVAALTVAVGVVLGVLVSLTSVGAGALGMTALLLLYPHLPVNRLVGSDIAHAVPLTLVAGIGHWLLGSVDLMLLASLLVGSVPGIIVGSLIASRVSDRALAPVLATVLAIVGVRLML</sequence>
<dbReference type="EMBL" id="JBHUFC010000002">
    <property type="protein sequence ID" value="MFD1786725.1"/>
    <property type="molecule type" value="Genomic_DNA"/>
</dbReference>
<feature type="transmembrane region" description="Helical" evidence="5">
    <location>
        <begin position="6"/>
        <end position="26"/>
    </location>
</feature>
<keyword evidence="3 5" id="KW-1133">Transmembrane helix</keyword>
<protein>
    <recommendedName>
        <fullName evidence="5">Probable membrane transporter protein</fullName>
    </recommendedName>
</protein>
<evidence type="ECO:0000256" key="1">
    <source>
        <dbReference type="ARBA" id="ARBA00004141"/>
    </source>
</evidence>
<dbReference type="Pfam" id="PF01925">
    <property type="entry name" value="TauE"/>
    <property type="match status" value="1"/>
</dbReference>
<evidence type="ECO:0000256" key="5">
    <source>
        <dbReference type="RuleBase" id="RU363041"/>
    </source>
</evidence>
<name>A0ABW4ND79_9SPHN</name>
<evidence type="ECO:0000256" key="4">
    <source>
        <dbReference type="ARBA" id="ARBA00023136"/>
    </source>
</evidence>
<feature type="transmembrane region" description="Helical" evidence="5">
    <location>
        <begin position="74"/>
        <end position="93"/>
    </location>
</feature>
<comment type="caution">
    <text evidence="6">The sequence shown here is derived from an EMBL/GenBank/DDBJ whole genome shotgun (WGS) entry which is preliminary data.</text>
</comment>
<accession>A0ABW4ND79</accession>
<keyword evidence="7" id="KW-1185">Reference proteome</keyword>
<feature type="transmembrane region" description="Helical" evidence="5">
    <location>
        <begin position="240"/>
        <end position="257"/>
    </location>
</feature>
<dbReference type="PANTHER" id="PTHR43701:SF2">
    <property type="entry name" value="MEMBRANE TRANSPORTER PROTEIN YJNA-RELATED"/>
    <property type="match status" value="1"/>
</dbReference>
<gene>
    <name evidence="6" type="ORF">ACFSC3_03975</name>
</gene>
<dbReference type="Proteomes" id="UP001597283">
    <property type="component" value="Unassembled WGS sequence"/>
</dbReference>
<feature type="transmembrane region" description="Helical" evidence="5">
    <location>
        <begin position="105"/>
        <end position="124"/>
    </location>
</feature>
<reference evidence="7" key="1">
    <citation type="journal article" date="2019" name="Int. J. Syst. Evol. Microbiol.">
        <title>The Global Catalogue of Microorganisms (GCM) 10K type strain sequencing project: providing services to taxonomists for standard genome sequencing and annotation.</title>
        <authorList>
            <consortium name="The Broad Institute Genomics Platform"/>
            <consortium name="The Broad Institute Genome Sequencing Center for Infectious Disease"/>
            <person name="Wu L."/>
            <person name="Ma J."/>
        </authorList>
    </citation>
    <scope>NUCLEOTIDE SEQUENCE [LARGE SCALE GENOMIC DNA]</scope>
    <source>
        <strain evidence="7">Q85</strain>
    </source>
</reference>
<comment type="similarity">
    <text evidence="5">Belongs to the 4-toluene sulfonate uptake permease (TSUP) (TC 2.A.102) family.</text>
</comment>
<evidence type="ECO:0000256" key="2">
    <source>
        <dbReference type="ARBA" id="ARBA00022692"/>
    </source>
</evidence>